<protein>
    <submittedName>
        <fullName evidence="2">N-acetyltransferase</fullName>
    </submittedName>
</protein>
<dbReference type="InterPro" id="IPR000182">
    <property type="entry name" value="GNAT_dom"/>
</dbReference>
<dbReference type="RefSeq" id="WP_166384911.1">
    <property type="nucleotide sequence ID" value="NZ_BAAATT010000014.1"/>
</dbReference>
<organism evidence="2 3">
    <name type="scientific">Catellatospora methionotrophica</name>
    <dbReference type="NCBI Taxonomy" id="121620"/>
    <lineage>
        <taxon>Bacteria</taxon>
        <taxon>Bacillati</taxon>
        <taxon>Actinomycetota</taxon>
        <taxon>Actinomycetes</taxon>
        <taxon>Micromonosporales</taxon>
        <taxon>Micromonosporaceae</taxon>
        <taxon>Catellatospora</taxon>
    </lineage>
</organism>
<comment type="caution">
    <text evidence="2">The sequence shown here is derived from an EMBL/GenBank/DDBJ whole genome shotgun (WGS) entry which is preliminary data.</text>
</comment>
<proteinExistence type="predicted"/>
<dbReference type="GO" id="GO:1990189">
    <property type="term" value="F:protein N-terminal-serine acetyltransferase activity"/>
    <property type="evidence" value="ECO:0007669"/>
    <property type="project" value="TreeGrafter"/>
</dbReference>
<dbReference type="CDD" id="cd04301">
    <property type="entry name" value="NAT_SF"/>
    <property type="match status" value="1"/>
</dbReference>
<dbReference type="Pfam" id="PF13302">
    <property type="entry name" value="Acetyltransf_3"/>
    <property type="match status" value="1"/>
</dbReference>
<dbReference type="SUPFAM" id="SSF55729">
    <property type="entry name" value="Acyl-CoA N-acyltransferases (Nat)"/>
    <property type="match status" value="1"/>
</dbReference>
<dbReference type="GO" id="GO:0008999">
    <property type="term" value="F:protein-N-terminal-alanine acetyltransferase activity"/>
    <property type="evidence" value="ECO:0007669"/>
    <property type="project" value="TreeGrafter"/>
</dbReference>
<dbReference type="PROSITE" id="PS51186">
    <property type="entry name" value="GNAT"/>
    <property type="match status" value="1"/>
</dbReference>
<sequence>MFTFPLTDTAELCPLEPHHAPEFAAFIERHRTHLSPWLPWAARLTDEPLTRAWLQRYADDTAHDGPRIYAIRLDGELVGGTLFRTFDVRFGTAEIGVWLAPDAQGHGLITRAAQRMITWAVEERGINRVEWRTVPANARSIACAKRLGMTLDGVLREAFPYRGENHDVQVYSLLASEWRETNAGTPRR</sequence>
<dbReference type="PANTHER" id="PTHR43441">
    <property type="entry name" value="RIBOSOMAL-PROTEIN-SERINE ACETYLTRANSFERASE"/>
    <property type="match status" value="1"/>
</dbReference>
<keyword evidence="3" id="KW-1185">Reference proteome</keyword>
<evidence type="ECO:0000313" key="2">
    <source>
        <dbReference type="EMBL" id="GIG13206.1"/>
    </source>
</evidence>
<accession>A0A8J3LDN2</accession>
<name>A0A8J3LDN2_9ACTN</name>
<dbReference type="AlphaFoldDB" id="A0A8J3LDN2"/>
<dbReference type="Proteomes" id="UP000660339">
    <property type="component" value="Unassembled WGS sequence"/>
</dbReference>
<dbReference type="GO" id="GO:0005737">
    <property type="term" value="C:cytoplasm"/>
    <property type="evidence" value="ECO:0007669"/>
    <property type="project" value="TreeGrafter"/>
</dbReference>
<dbReference type="Gene3D" id="3.40.630.30">
    <property type="match status" value="1"/>
</dbReference>
<dbReference type="PANTHER" id="PTHR43441:SF10">
    <property type="entry name" value="ACETYLTRANSFERASE"/>
    <property type="match status" value="1"/>
</dbReference>
<gene>
    <name evidence="2" type="ORF">Cme02nite_15380</name>
</gene>
<evidence type="ECO:0000259" key="1">
    <source>
        <dbReference type="PROSITE" id="PS51186"/>
    </source>
</evidence>
<feature type="domain" description="N-acetyltransferase" evidence="1">
    <location>
        <begin position="21"/>
        <end position="176"/>
    </location>
</feature>
<dbReference type="InterPro" id="IPR016181">
    <property type="entry name" value="Acyl_CoA_acyltransferase"/>
</dbReference>
<evidence type="ECO:0000313" key="3">
    <source>
        <dbReference type="Proteomes" id="UP000660339"/>
    </source>
</evidence>
<dbReference type="EMBL" id="BONJ01000006">
    <property type="protein sequence ID" value="GIG13206.1"/>
    <property type="molecule type" value="Genomic_DNA"/>
</dbReference>
<reference evidence="2" key="1">
    <citation type="submission" date="2021-01" db="EMBL/GenBank/DDBJ databases">
        <title>Whole genome shotgun sequence of Catellatospora methionotrophica NBRC 14553.</title>
        <authorList>
            <person name="Komaki H."/>
            <person name="Tamura T."/>
        </authorList>
    </citation>
    <scope>NUCLEOTIDE SEQUENCE</scope>
    <source>
        <strain evidence="2">NBRC 14553</strain>
    </source>
</reference>
<dbReference type="InterPro" id="IPR051908">
    <property type="entry name" value="Ribosomal_N-acetyltransferase"/>
</dbReference>